<dbReference type="Proteomes" id="UP000184330">
    <property type="component" value="Unassembled WGS sequence"/>
</dbReference>
<dbReference type="GO" id="GO:0034965">
    <property type="term" value="P:intronic box C/D snoRNA processing"/>
    <property type="evidence" value="ECO:0007669"/>
    <property type="project" value="TreeGrafter"/>
</dbReference>
<sequence length="282" mass="30977">MERKPKTIYQLDTPFTQVEWPKISDTDQTHIFELLCSTLKPIGLYRTNHVTPSKGKRSQNSKRQEAKAKASSNPDVSMQGSSSAPPPPPEIQKHVVVGLNSILRHLQSLSSKSKPGQELRDSGVEVKEGGDDTEGKIEGGVQEGHFATIFALPSSPPNILTHQLPILIHTASLSSPSLSPTRLIPLSIPQASQLATTLSMARVSHIGILDSAPGTEWLLKLMRETVPEIEVKWLDDMKKGVYLSVKINAVETFIGVSRKEVRDKEKGKGKGKERVNEDEIDV</sequence>
<dbReference type="GO" id="GO:0005829">
    <property type="term" value="C:cytosol"/>
    <property type="evidence" value="ECO:0007669"/>
    <property type="project" value="TreeGrafter"/>
</dbReference>
<feature type="region of interest" description="Disordered" evidence="1">
    <location>
        <begin position="46"/>
        <end position="92"/>
    </location>
</feature>
<feature type="region of interest" description="Disordered" evidence="1">
    <location>
        <begin position="108"/>
        <end position="133"/>
    </location>
</feature>
<keyword evidence="3" id="KW-1185">Reference proteome</keyword>
<dbReference type="STRING" id="576137.A0A1L7X9G5"/>
<dbReference type="AlphaFoldDB" id="A0A1L7X9G5"/>
<feature type="compositionally biased region" description="Polar residues" evidence="1">
    <location>
        <begin position="70"/>
        <end position="83"/>
    </location>
</feature>
<dbReference type="GO" id="GO:0006364">
    <property type="term" value="P:rRNA processing"/>
    <property type="evidence" value="ECO:0007669"/>
    <property type="project" value="InterPro"/>
</dbReference>
<dbReference type="PANTHER" id="PTHR28272:SF1">
    <property type="entry name" value="RIBONUCLEASES P_MRP PROTEIN SUBUNIT POP3"/>
    <property type="match status" value="1"/>
</dbReference>
<protein>
    <submittedName>
        <fullName evidence="2">Uncharacterized protein</fullName>
    </submittedName>
</protein>
<gene>
    <name evidence="2" type="ORF">PAC_11557</name>
</gene>
<dbReference type="GO" id="GO:0005655">
    <property type="term" value="C:nucleolar ribonuclease P complex"/>
    <property type="evidence" value="ECO:0007669"/>
    <property type="project" value="TreeGrafter"/>
</dbReference>
<feature type="compositionally biased region" description="Basic and acidic residues" evidence="1">
    <location>
        <begin position="115"/>
        <end position="133"/>
    </location>
</feature>
<dbReference type="EMBL" id="FJOG01000018">
    <property type="protein sequence ID" value="CZR61660.1"/>
    <property type="molecule type" value="Genomic_DNA"/>
</dbReference>
<dbReference type="GO" id="GO:0000171">
    <property type="term" value="F:ribonuclease MRP activity"/>
    <property type="evidence" value="ECO:0007669"/>
    <property type="project" value="TreeGrafter"/>
</dbReference>
<evidence type="ECO:0000313" key="3">
    <source>
        <dbReference type="Proteomes" id="UP000184330"/>
    </source>
</evidence>
<evidence type="ECO:0000313" key="2">
    <source>
        <dbReference type="EMBL" id="CZR61660.1"/>
    </source>
</evidence>
<proteinExistence type="predicted"/>
<evidence type="ECO:0000256" key="1">
    <source>
        <dbReference type="SAM" id="MobiDB-lite"/>
    </source>
</evidence>
<reference evidence="2 3" key="1">
    <citation type="submission" date="2016-03" db="EMBL/GenBank/DDBJ databases">
        <authorList>
            <person name="Ploux O."/>
        </authorList>
    </citation>
    <scope>NUCLEOTIDE SEQUENCE [LARGE SCALE GENOMIC DNA]</scope>
    <source>
        <strain evidence="2 3">UAMH 11012</strain>
    </source>
</reference>
<dbReference type="InterPro" id="IPR013241">
    <property type="entry name" value="RNase_P_Pop3"/>
</dbReference>
<feature type="region of interest" description="Disordered" evidence="1">
    <location>
        <begin position="260"/>
        <end position="282"/>
    </location>
</feature>
<accession>A0A1L7X9G5</accession>
<dbReference type="GO" id="GO:0000172">
    <property type="term" value="C:ribonuclease MRP complex"/>
    <property type="evidence" value="ECO:0007669"/>
    <property type="project" value="TreeGrafter"/>
</dbReference>
<name>A0A1L7X9G5_9HELO</name>
<organism evidence="2 3">
    <name type="scientific">Phialocephala subalpina</name>
    <dbReference type="NCBI Taxonomy" id="576137"/>
    <lineage>
        <taxon>Eukaryota</taxon>
        <taxon>Fungi</taxon>
        <taxon>Dikarya</taxon>
        <taxon>Ascomycota</taxon>
        <taxon>Pezizomycotina</taxon>
        <taxon>Leotiomycetes</taxon>
        <taxon>Helotiales</taxon>
        <taxon>Mollisiaceae</taxon>
        <taxon>Phialocephala</taxon>
        <taxon>Phialocephala fortinii species complex</taxon>
    </lineage>
</organism>
<dbReference type="OrthoDB" id="20109at2759"/>
<dbReference type="GO" id="GO:0008033">
    <property type="term" value="P:tRNA processing"/>
    <property type="evidence" value="ECO:0007669"/>
    <property type="project" value="InterPro"/>
</dbReference>
<dbReference type="GO" id="GO:0004526">
    <property type="term" value="F:ribonuclease P activity"/>
    <property type="evidence" value="ECO:0007669"/>
    <property type="project" value="TreeGrafter"/>
</dbReference>
<dbReference type="PANTHER" id="PTHR28272">
    <property type="entry name" value="RIBONUCLEASES P/MRP PROTEIN SUBUNIT POP3"/>
    <property type="match status" value="1"/>
</dbReference>